<reference evidence="4 5" key="1">
    <citation type="journal article" date="2015" name="Genome Announc.">
        <title>Expanding the biotechnology potential of lactobacilli through comparative genomics of 213 strains and associated genera.</title>
        <authorList>
            <person name="Sun Z."/>
            <person name="Harris H.M."/>
            <person name="McCann A."/>
            <person name="Guo C."/>
            <person name="Argimon S."/>
            <person name="Zhang W."/>
            <person name="Yang X."/>
            <person name="Jeffery I.B."/>
            <person name="Cooney J.C."/>
            <person name="Kagawa T.F."/>
            <person name="Liu W."/>
            <person name="Song Y."/>
            <person name="Salvetti E."/>
            <person name="Wrobel A."/>
            <person name="Rasinkangas P."/>
            <person name="Parkhill J."/>
            <person name="Rea M.C."/>
            <person name="O'Sullivan O."/>
            <person name="Ritari J."/>
            <person name="Douillard F.P."/>
            <person name="Paul Ross R."/>
            <person name="Yang R."/>
            <person name="Briner A.E."/>
            <person name="Felis G.E."/>
            <person name="de Vos W.M."/>
            <person name="Barrangou R."/>
            <person name="Klaenhammer T.R."/>
            <person name="Caufield P.W."/>
            <person name="Cui Y."/>
            <person name="Zhang H."/>
            <person name="O'Toole P.W."/>
        </authorList>
    </citation>
    <scope>NUCLEOTIDE SEQUENCE [LARGE SCALE GENOMIC DNA]</scope>
    <source>
        <strain evidence="4 5">DSM 14421</strain>
    </source>
</reference>
<protein>
    <submittedName>
        <fullName evidence="4">AcrR family transcriptional regulator</fullName>
    </submittedName>
</protein>
<proteinExistence type="predicted"/>
<dbReference type="SUPFAM" id="SSF46689">
    <property type="entry name" value="Homeodomain-like"/>
    <property type="match status" value="1"/>
</dbReference>
<dbReference type="InterPro" id="IPR009057">
    <property type="entry name" value="Homeodomain-like_sf"/>
</dbReference>
<evidence type="ECO:0000256" key="2">
    <source>
        <dbReference type="PROSITE-ProRule" id="PRU00335"/>
    </source>
</evidence>
<comment type="caution">
    <text evidence="4">The sequence shown here is derived from an EMBL/GenBank/DDBJ whole genome shotgun (WGS) entry which is preliminary data.</text>
</comment>
<sequence>MAENKVHRRRGKALEDAILDATWQLIQTTGYLNMTMDDIAKSAHTNKNAIYRRWKTKLDVGIAAMRKNVPFQKFYLPDNGNLRADLIELLSESVPTVHLIGIKNIKEIARDAFKTINEPGGINVKQFSTTPSEGNFITQNLLKILKRSFDRNEIETDPASFDPTVMNLPLLLMMSRIIGEEAYNLETVTFFVDKVLLPVFKSQ</sequence>
<dbReference type="Pfam" id="PF00440">
    <property type="entry name" value="TetR_N"/>
    <property type="match status" value="1"/>
</dbReference>
<feature type="DNA-binding region" description="H-T-H motif" evidence="2">
    <location>
        <begin position="35"/>
        <end position="54"/>
    </location>
</feature>
<name>A0A0R1SGC3_9LACO</name>
<dbReference type="InterPro" id="IPR001647">
    <property type="entry name" value="HTH_TetR"/>
</dbReference>
<dbReference type="Gene3D" id="1.10.357.10">
    <property type="entry name" value="Tetracycline Repressor, domain 2"/>
    <property type="match status" value="1"/>
</dbReference>
<feature type="domain" description="HTH tetR-type" evidence="3">
    <location>
        <begin position="12"/>
        <end position="72"/>
    </location>
</feature>
<dbReference type="STRING" id="1423739.FC85_GL000501"/>
<organism evidence="4 5">
    <name type="scientific">Lentilactobacillus diolivorans DSM 14421</name>
    <dbReference type="NCBI Taxonomy" id="1423739"/>
    <lineage>
        <taxon>Bacteria</taxon>
        <taxon>Bacillati</taxon>
        <taxon>Bacillota</taxon>
        <taxon>Bacilli</taxon>
        <taxon>Lactobacillales</taxon>
        <taxon>Lactobacillaceae</taxon>
        <taxon>Lentilactobacillus</taxon>
    </lineage>
</organism>
<dbReference type="Proteomes" id="UP000052013">
    <property type="component" value="Unassembled WGS sequence"/>
</dbReference>
<dbReference type="EMBL" id="AZEY01000075">
    <property type="protein sequence ID" value="KRL65141.1"/>
    <property type="molecule type" value="Genomic_DNA"/>
</dbReference>
<dbReference type="AlphaFoldDB" id="A0A0R1SGC3"/>
<evidence type="ECO:0000256" key="1">
    <source>
        <dbReference type="ARBA" id="ARBA00023125"/>
    </source>
</evidence>
<keyword evidence="1 2" id="KW-0238">DNA-binding</keyword>
<evidence type="ECO:0000259" key="3">
    <source>
        <dbReference type="PROSITE" id="PS50977"/>
    </source>
</evidence>
<dbReference type="GO" id="GO:0003677">
    <property type="term" value="F:DNA binding"/>
    <property type="evidence" value="ECO:0007669"/>
    <property type="project" value="UniProtKB-UniRule"/>
</dbReference>
<dbReference type="PATRIC" id="fig|1423739.3.peg.528"/>
<accession>A0A0R1SGC3</accession>
<dbReference type="PROSITE" id="PS50977">
    <property type="entry name" value="HTH_TETR_2"/>
    <property type="match status" value="1"/>
</dbReference>
<gene>
    <name evidence="4" type="ORF">FC85_GL000501</name>
</gene>
<evidence type="ECO:0000313" key="4">
    <source>
        <dbReference type="EMBL" id="KRL65141.1"/>
    </source>
</evidence>
<dbReference type="RefSeq" id="WP_225427603.1">
    <property type="nucleotide sequence ID" value="NZ_AZEY01000075.1"/>
</dbReference>
<evidence type="ECO:0000313" key="5">
    <source>
        <dbReference type="Proteomes" id="UP000052013"/>
    </source>
</evidence>